<sequence>MIVTDIEDAYRESGALVHTLALRALGSVEEAEDVVRRVFASAAAGGSLEPRDLVNDAVDRITGDLERRVRAKLAALDDAALGTEGVTDERAVVAEADRILVRAALDRIDPDDRELLERALVHGVPRYELAMAAGLPEDALETRLRDALLALWPGPVPGEGHASVEGLASRALGIRIADGGQQHIASCRECRDAWRSLNDLVGSIARMPASAPMVAPRAGLWDEVREAVDAGPPEPEPDWRDEARRDAARAHRRRTLVMSIALVAASVVAGLAVALSQVLVEPRGDAVARTRLEDPRAGGSETGTAQLLAGTDGGEVIVVDGPYAEYPDAYLELWLIPVQGEPIALGQLTSGHYEVALPPSAPTAVGATVEISREPWDGDAGPSGDVIARGTLR</sequence>
<evidence type="ECO:0000256" key="2">
    <source>
        <dbReference type="SAM" id="Phobius"/>
    </source>
</evidence>
<feature type="region of interest" description="Disordered" evidence="1">
    <location>
        <begin position="373"/>
        <end position="393"/>
    </location>
</feature>
<feature type="domain" description="Anti-sigma K factor RskA C-terminal" evidence="3">
    <location>
        <begin position="262"/>
        <end position="385"/>
    </location>
</feature>
<keyword evidence="2" id="KW-0472">Membrane</keyword>
<dbReference type="InterPro" id="IPR018764">
    <property type="entry name" value="RskA_C"/>
</dbReference>
<dbReference type="EMBL" id="JAUHPW010000003">
    <property type="protein sequence ID" value="MDN4475326.1"/>
    <property type="molecule type" value="Genomic_DNA"/>
</dbReference>
<reference evidence="4" key="1">
    <citation type="submission" date="2023-06" db="EMBL/GenBank/DDBJ databases">
        <title>Sysu t00192.</title>
        <authorList>
            <person name="Gao L."/>
            <person name="Fang B.-Z."/>
            <person name="Li W.-J."/>
        </authorList>
    </citation>
    <scope>NUCLEOTIDE SEQUENCE</scope>
    <source>
        <strain evidence="4">SYSU T00192</strain>
    </source>
</reference>
<gene>
    <name evidence="4" type="ORF">QQX09_05575</name>
</gene>
<feature type="transmembrane region" description="Helical" evidence="2">
    <location>
        <begin position="255"/>
        <end position="275"/>
    </location>
</feature>
<dbReference type="InterPro" id="IPR036388">
    <property type="entry name" value="WH-like_DNA-bd_sf"/>
</dbReference>
<evidence type="ECO:0000256" key="1">
    <source>
        <dbReference type="SAM" id="MobiDB-lite"/>
    </source>
</evidence>
<dbReference type="RefSeq" id="WP_301131767.1">
    <property type="nucleotide sequence ID" value="NZ_JAUHPW010000003.1"/>
</dbReference>
<evidence type="ECO:0000313" key="5">
    <source>
        <dbReference type="Proteomes" id="UP001172728"/>
    </source>
</evidence>
<dbReference type="Gene3D" id="1.10.10.10">
    <property type="entry name" value="Winged helix-like DNA-binding domain superfamily/Winged helix DNA-binding domain"/>
    <property type="match status" value="1"/>
</dbReference>
<organism evidence="4 5">
    <name type="scientific">Demequina litoralis</name>
    <dbReference type="NCBI Taxonomy" id="3051660"/>
    <lineage>
        <taxon>Bacteria</taxon>
        <taxon>Bacillati</taxon>
        <taxon>Actinomycetota</taxon>
        <taxon>Actinomycetes</taxon>
        <taxon>Micrococcales</taxon>
        <taxon>Demequinaceae</taxon>
        <taxon>Demequina</taxon>
    </lineage>
</organism>
<dbReference type="Proteomes" id="UP001172728">
    <property type="component" value="Unassembled WGS sequence"/>
</dbReference>
<dbReference type="Pfam" id="PF10099">
    <property type="entry name" value="RskA_C"/>
    <property type="match status" value="1"/>
</dbReference>
<accession>A0ABT8G864</accession>
<proteinExistence type="predicted"/>
<name>A0ABT8G864_9MICO</name>
<protein>
    <submittedName>
        <fullName evidence="4">Anti-sigma factor</fullName>
    </submittedName>
</protein>
<evidence type="ECO:0000259" key="3">
    <source>
        <dbReference type="Pfam" id="PF10099"/>
    </source>
</evidence>
<keyword evidence="5" id="KW-1185">Reference proteome</keyword>
<comment type="caution">
    <text evidence="4">The sequence shown here is derived from an EMBL/GenBank/DDBJ whole genome shotgun (WGS) entry which is preliminary data.</text>
</comment>
<keyword evidence="2" id="KW-0812">Transmembrane</keyword>
<keyword evidence="2" id="KW-1133">Transmembrane helix</keyword>
<evidence type="ECO:0000313" key="4">
    <source>
        <dbReference type="EMBL" id="MDN4475326.1"/>
    </source>
</evidence>